<proteinExistence type="predicted"/>
<sequence length="395" mass="42579">MSHSQPVRNESTWLRPMVARPADEQHRTATMLELFFDLCFVTAVAQAATAFEHELAEGRIGHGVLGYAMVFFAIWWAWMNFTWFASAYDTDDVPYRLLTLVQITGALVLAAGATEAVQHEDFTVITWGYVIMRLAMVAQWLRAARADPERRRSCLRYVVGILVVQAGWVVRLALPEGSGLATFAVLVVAEIAVPVWAERAATTTWHPHHIAERYGLFTLIVLGESITAATDAVRVSLDTHAALGDLAALVAGGILTVFALWWLYFAQSAPRRLTTLRVALLWGYGHYFVFASAAAVGAGLALNVAHATGHGHLSDHAAASVYTVPVALFVTLVWLLHHPTPVRIDAADAVHPVAVAAILAATFAPSPVLVTGILAALLIAAKLTLSARGATKASP</sequence>
<feature type="transmembrane region" description="Helical" evidence="1">
    <location>
        <begin position="246"/>
        <end position="264"/>
    </location>
</feature>
<feature type="transmembrane region" description="Helical" evidence="1">
    <location>
        <begin position="34"/>
        <end position="52"/>
    </location>
</feature>
<feature type="transmembrane region" description="Helical" evidence="1">
    <location>
        <begin position="317"/>
        <end position="336"/>
    </location>
</feature>
<gene>
    <name evidence="2" type="ORF">OG398_17460</name>
</gene>
<dbReference type="InterPro" id="IPR010640">
    <property type="entry name" value="Low_temperature_requirement_A"/>
</dbReference>
<dbReference type="EMBL" id="CP108313">
    <property type="protein sequence ID" value="WTW69935.1"/>
    <property type="molecule type" value="Genomic_DNA"/>
</dbReference>
<feature type="transmembrane region" description="Helical" evidence="1">
    <location>
        <begin position="64"/>
        <end position="85"/>
    </location>
</feature>
<feature type="transmembrane region" description="Helical" evidence="1">
    <location>
        <begin position="356"/>
        <end position="380"/>
    </location>
</feature>
<dbReference type="PANTHER" id="PTHR36840:SF1">
    <property type="entry name" value="BLL5714 PROTEIN"/>
    <property type="match status" value="1"/>
</dbReference>
<feature type="transmembrane region" description="Helical" evidence="1">
    <location>
        <begin position="284"/>
        <end position="305"/>
    </location>
</feature>
<dbReference type="PANTHER" id="PTHR36840">
    <property type="entry name" value="BLL5714 PROTEIN"/>
    <property type="match status" value="1"/>
</dbReference>
<keyword evidence="1" id="KW-0472">Membrane</keyword>
<protein>
    <submittedName>
        <fullName evidence="2">Low temperature requirement protein A</fullName>
    </submittedName>
</protein>
<organism evidence="2">
    <name type="scientific">Streptomyces sp. NBC_00008</name>
    <dbReference type="NCBI Taxonomy" id="2903610"/>
    <lineage>
        <taxon>Bacteria</taxon>
        <taxon>Bacillati</taxon>
        <taxon>Actinomycetota</taxon>
        <taxon>Actinomycetes</taxon>
        <taxon>Kitasatosporales</taxon>
        <taxon>Streptomycetaceae</taxon>
        <taxon>Streptomyces</taxon>
    </lineage>
</organism>
<feature type="transmembrane region" description="Helical" evidence="1">
    <location>
        <begin position="124"/>
        <end position="142"/>
    </location>
</feature>
<feature type="transmembrane region" description="Helical" evidence="1">
    <location>
        <begin position="154"/>
        <end position="174"/>
    </location>
</feature>
<name>A0AAU2VR02_9ACTN</name>
<evidence type="ECO:0000313" key="2">
    <source>
        <dbReference type="EMBL" id="WTW69935.1"/>
    </source>
</evidence>
<dbReference type="AlphaFoldDB" id="A0AAU2VR02"/>
<reference evidence="2" key="1">
    <citation type="submission" date="2022-10" db="EMBL/GenBank/DDBJ databases">
        <title>The complete genomes of actinobacterial strains from the NBC collection.</title>
        <authorList>
            <person name="Joergensen T.S."/>
            <person name="Alvarez Arevalo M."/>
            <person name="Sterndorff E.B."/>
            <person name="Faurdal D."/>
            <person name="Vuksanovic O."/>
            <person name="Mourched A.-S."/>
            <person name="Charusanti P."/>
            <person name="Shaw S."/>
            <person name="Blin K."/>
            <person name="Weber T."/>
        </authorList>
    </citation>
    <scope>NUCLEOTIDE SEQUENCE</scope>
    <source>
        <strain evidence="2">NBC_00008</strain>
    </source>
</reference>
<feature type="transmembrane region" description="Helical" evidence="1">
    <location>
        <begin position="180"/>
        <end position="197"/>
    </location>
</feature>
<keyword evidence="1" id="KW-1133">Transmembrane helix</keyword>
<feature type="transmembrane region" description="Helical" evidence="1">
    <location>
        <begin position="97"/>
        <end position="118"/>
    </location>
</feature>
<dbReference type="Pfam" id="PF06772">
    <property type="entry name" value="LtrA"/>
    <property type="match status" value="1"/>
</dbReference>
<accession>A0AAU2VR02</accession>
<keyword evidence="1" id="KW-0812">Transmembrane</keyword>
<evidence type="ECO:0000256" key="1">
    <source>
        <dbReference type="SAM" id="Phobius"/>
    </source>
</evidence>